<gene>
    <name evidence="7" type="primary">nusA</name>
    <name evidence="9" type="ORF">SAMN05660835_00881</name>
</gene>
<keyword evidence="2 7" id="KW-0963">Cytoplasm</keyword>
<dbReference type="SUPFAM" id="SSF54814">
    <property type="entry name" value="Prokaryotic type KH domain (KH-domain type II)"/>
    <property type="match status" value="2"/>
</dbReference>
<dbReference type="GO" id="GO:0003723">
    <property type="term" value="F:RNA binding"/>
    <property type="evidence" value="ECO:0007669"/>
    <property type="project" value="UniProtKB-UniRule"/>
</dbReference>
<dbReference type="GO" id="GO:0005829">
    <property type="term" value="C:cytosol"/>
    <property type="evidence" value="ECO:0007669"/>
    <property type="project" value="TreeGrafter"/>
</dbReference>
<dbReference type="InterPro" id="IPR012340">
    <property type="entry name" value="NA-bd_OB-fold"/>
</dbReference>
<dbReference type="InterPro" id="IPR015946">
    <property type="entry name" value="KH_dom-like_a/b"/>
</dbReference>
<dbReference type="GO" id="GO:0003700">
    <property type="term" value="F:DNA-binding transcription factor activity"/>
    <property type="evidence" value="ECO:0007669"/>
    <property type="project" value="InterPro"/>
</dbReference>
<dbReference type="SUPFAM" id="SSF47794">
    <property type="entry name" value="Rad51 N-terminal domain-like"/>
    <property type="match status" value="1"/>
</dbReference>
<comment type="function">
    <text evidence="7">Participates in both transcription termination and antitermination.</text>
</comment>
<dbReference type="Pfam" id="PF26594">
    <property type="entry name" value="KH_NusA_2nd"/>
    <property type="match status" value="1"/>
</dbReference>
<dbReference type="Gene3D" id="3.30.300.20">
    <property type="match status" value="2"/>
</dbReference>
<evidence type="ECO:0000256" key="2">
    <source>
        <dbReference type="ARBA" id="ARBA00022490"/>
    </source>
</evidence>
<evidence type="ECO:0000313" key="9">
    <source>
        <dbReference type="EMBL" id="SDC45779.1"/>
    </source>
</evidence>
<dbReference type="CDD" id="cd04455">
    <property type="entry name" value="S1_NusA"/>
    <property type="match status" value="1"/>
</dbReference>
<dbReference type="GO" id="GO:0000166">
    <property type="term" value="F:nucleotide binding"/>
    <property type="evidence" value="ECO:0007669"/>
    <property type="project" value="InterPro"/>
</dbReference>
<dbReference type="PROSITE" id="PS50084">
    <property type="entry name" value="KH_TYPE_1"/>
    <property type="match status" value="1"/>
</dbReference>
<sequence length="420" mass="47212">MREIFEIANVIAKEHNINSSAVIESLAEAIKISIAKKYGEDCVVKTSLDTQNQIFNIYIEKRVVETPKKHNEISLEEARKIDPNVNIGDYVDVEFDPEELGRIAVSTAKNVMSKMFKDLEKRVTYEDYKKKIGKIVTGEIWSVGVYNDCIVDFKNAIGILPKKEQSPGDKYVVGETIKAYVMDVLEEPKGVKLILSRTHPGFVKELFMKEVPEVRDGSVEIKAIAREPSKRTKVAVYSKDSKIDPIGTCVGAKGTRISAIVKELGDEKVDVIRWSANLSIYIKNALAPSKVSYIELYEDEKRAKVYVPDEEFSAAIGKMGVNVKLVAKLTGVNIDIIKESEMDKNIQEEKPKETEKTKEEIIDELMSVESITENLANKLYDSGIRSLEQLKTLSLDDLKNIKGIGEKRAQKIFDVLNQTT</sequence>
<proteinExistence type="inferred from homology"/>
<dbReference type="InterPro" id="IPR010995">
    <property type="entry name" value="DNA_repair_Rad51/TF_NusA_a-hlx"/>
</dbReference>
<dbReference type="GO" id="GO:0031564">
    <property type="term" value="P:transcription antitermination"/>
    <property type="evidence" value="ECO:0007669"/>
    <property type="project" value="UniProtKB-UniRule"/>
</dbReference>
<dbReference type="GO" id="GO:0003677">
    <property type="term" value="F:DNA binding"/>
    <property type="evidence" value="ECO:0007669"/>
    <property type="project" value="InterPro"/>
</dbReference>
<organism evidence="9 10">
    <name type="scientific">Desulfurella multipotens</name>
    <dbReference type="NCBI Taxonomy" id="79269"/>
    <lineage>
        <taxon>Bacteria</taxon>
        <taxon>Pseudomonadati</taxon>
        <taxon>Campylobacterota</taxon>
        <taxon>Desulfurellia</taxon>
        <taxon>Desulfurellales</taxon>
        <taxon>Desulfurellaceae</taxon>
        <taxon>Desulfurella</taxon>
    </lineage>
</organism>
<dbReference type="PANTHER" id="PTHR22648">
    <property type="entry name" value="TRANSCRIPTION TERMINATION FACTOR NUSA"/>
    <property type="match status" value="1"/>
</dbReference>
<keyword evidence="5 7" id="KW-0805">Transcription regulation</keyword>
<evidence type="ECO:0000259" key="8">
    <source>
        <dbReference type="PROSITE" id="PS50126"/>
    </source>
</evidence>
<keyword evidence="6 7" id="KW-0804">Transcription</keyword>
<dbReference type="InterPro" id="IPR010213">
    <property type="entry name" value="TF_NusA"/>
</dbReference>
<dbReference type="InterPro" id="IPR025249">
    <property type="entry name" value="TF_NusA_KH_1st"/>
</dbReference>
<evidence type="ECO:0000256" key="3">
    <source>
        <dbReference type="ARBA" id="ARBA00022814"/>
    </source>
</evidence>
<dbReference type="Pfam" id="PF08529">
    <property type="entry name" value="NusA_N"/>
    <property type="match status" value="1"/>
</dbReference>
<dbReference type="SMART" id="SM00278">
    <property type="entry name" value="HhH1"/>
    <property type="match status" value="2"/>
</dbReference>
<dbReference type="NCBIfam" id="TIGR01953">
    <property type="entry name" value="NusA"/>
    <property type="match status" value="1"/>
</dbReference>
<protein>
    <recommendedName>
        <fullName evidence="7">Transcription termination/antitermination protein NusA</fullName>
    </recommendedName>
</protein>
<dbReference type="InterPro" id="IPR013735">
    <property type="entry name" value="TF_NusA_N"/>
</dbReference>
<dbReference type="SMART" id="SM00322">
    <property type="entry name" value="KH"/>
    <property type="match status" value="1"/>
</dbReference>
<evidence type="ECO:0000313" key="10">
    <source>
        <dbReference type="Proteomes" id="UP000199411"/>
    </source>
</evidence>
<dbReference type="AlphaFoldDB" id="A0A1G6LRG1"/>
<dbReference type="CDD" id="cd02134">
    <property type="entry name" value="KH-II_NusA_rpt1"/>
    <property type="match status" value="1"/>
</dbReference>
<dbReference type="Gene3D" id="1.10.150.20">
    <property type="entry name" value="5' to 3' exonuclease, C-terminal subdomain"/>
    <property type="match status" value="1"/>
</dbReference>
<dbReference type="InterPro" id="IPR030842">
    <property type="entry name" value="TF_NusA_bacterial"/>
</dbReference>
<evidence type="ECO:0000256" key="4">
    <source>
        <dbReference type="ARBA" id="ARBA00022884"/>
    </source>
</evidence>
<dbReference type="EMBL" id="FMYU01000005">
    <property type="protein sequence ID" value="SDC45779.1"/>
    <property type="molecule type" value="Genomic_DNA"/>
</dbReference>
<dbReference type="Pfam" id="PF14520">
    <property type="entry name" value="HHH_5"/>
    <property type="match status" value="1"/>
</dbReference>
<evidence type="ECO:0000256" key="5">
    <source>
        <dbReference type="ARBA" id="ARBA00023015"/>
    </source>
</evidence>
<comment type="subunit">
    <text evidence="7">Monomer. Binds directly to the core enzyme of the DNA-dependent RNA polymerase and to nascent RNA.</text>
</comment>
<keyword evidence="3 7" id="KW-0889">Transcription antitermination</keyword>
<dbReference type="HAMAP" id="MF_00945_B">
    <property type="entry name" value="NusA_B"/>
    <property type="match status" value="1"/>
</dbReference>
<dbReference type="Proteomes" id="UP000199411">
    <property type="component" value="Unassembled WGS sequence"/>
</dbReference>
<dbReference type="PROSITE" id="PS50126">
    <property type="entry name" value="S1"/>
    <property type="match status" value="1"/>
</dbReference>
<dbReference type="RefSeq" id="WP_159427490.1">
    <property type="nucleotide sequence ID" value="NZ_FMYU01000005.1"/>
</dbReference>
<dbReference type="FunFam" id="3.30.300.20:FF:000002">
    <property type="entry name" value="Transcription termination/antitermination protein NusA"/>
    <property type="match status" value="1"/>
</dbReference>
<dbReference type="OrthoDB" id="9807233at2"/>
<dbReference type="SMART" id="SM00316">
    <property type="entry name" value="S1"/>
    <property type="match status" value="1"/>
</dbReference>
<keyword evidence="1 7" id="KW-0806">Transcription termination</keyword>
<evidence type="ECO:0000256" key="1">
    <source>
        <dbReference type="ARBA" id="ARBA00022472"/>
    </source>
</evidence>
<dbReference type="Pfam" id="PF13184">
    <property type="entry name" value="KH_NusA_1st"/>
    <property type="match status" value="1"/>
</dbReference>
<dbReference type="InterPro" id="IPR003029">
    <property type="entry name" value="S1_domain"/>
</dbReference>
<dbReference type="InterPro" id="IPR004087">
    <property type="entry name" value="KH_dom"/>
</dbReference>
<dbReference type="InterPro" id="IPR009019">
    <property type="entry name" value="KH_sf_prok-type"/>
</dbReference>
<evidence type="ECO:0000256" key="7">
    <source>
        <dbReference type="HAMAP-Rule" id="MF_00945"/>
    </source>
</evidence>
<dbReference type="GO" id="GO:0006281">
    <property type="term" value="P:DNA repair"/>
    <property type="evidence" value="ECO:0007669"/>
    <property type="project" value="InterPro"/>
</dbReference>
<dbReference type="PANTHER" id="PTHR22648:SF0">
    <property type="entry name" value="TRANSCRIPTION TERMINATION_ANTITERMINATION PROTEIN NUSA"/>
    <property type="match status" value="1"/>
</dbReference>
<comment type="similarity">
    <text evidence="7">Belongs to the NusA family.</text>
</comment>
<dbReference type="InterPro" id="IPR036555">
    <property type="entry name" value="NusA_N_sf"/>
</dbReference>
<comment type="subcellular location">
    <subcellularLocation>
        <location evidence="7">Cytoplasm</location>
    </subcellularLocation>
</comment>
<name>A0A1G6LRG1_9BACT</name>
<reference evidence="10" key="1">
    <citation type="submission" date="2016-10" db="EMBL/GenBank/DDBJ databases">
        <authorList>
            <person name="Varghese N."/>
            <person name="Submissions S."/>
        </authorList>
    </citation>
    <scope>NUCLEOTIDE SEQUENCE [LARGE SCALE GENOMIC DNA]</scope>
    <source>
        <strain evidence="10">DSM 8415</strain>
    </source>
</reference>
<dbReference type="SUPFAM" id="SSF50249">
    <property type="entry name" value="Nucleic acid-binding proteins"/>
    <property type="match status" value="1"/>
</dbReference>
<dbReference type="SUPFAM" id="SSF69705">
    <property type="entry name" value="Transcription factor NusA, N-terminal domain"/>
    <property type="match status" value="1"/>
</dbReference>
<dbReference type="InterPro" id="IPR003583">
    <property type="entry name" value="Hlx-hairpin-Hlx_DNA-bd_motif"/>
</dbReference>
<dbReference type="CDD" id="cd22529">
    <property type="entry name" value="KH-II_NusA_rpt2"/>
    <property type="match status" value="1"/>
</dbReference>
<evidence type="ECO:0000256" key="6">
    <source>
        <dbReference type="ARBA" id="ARBA00023163"/>
    </source>
</evidence>
<keyword evidence="4 7" id="KW-0694">RNA-binding</keyword>
<dbReference type="InterPro" id="IPR058582">
    <property type="entry name" value="KH_NusA_2nd"/>
</dbReference>
<keyword evidence="10" id="KW-1185">Reference proteome</keyword>
<dbReference type="GO" id="GO:0006353">
    <property type="term" value="P:DNA-templated transcription termination"/>
    <property type="evidence" value="ECO:0007669"/>
    <property type="project" value="UniProtKB-UniRule"/>
</dbReference>
<accession>A0A1G6LRG1</accession>
<feature type="domain" description="S1 motif" evidence="8">
    <location>
        <begin position="133"/>
        <end position="198"/>
    </location>
</feature>
<dbReference type="Gene3D" id="3.30.1480.10">
    <property type="entry name" value="NusA, N-terminal domain"/>
    <property type="match status" value="1"/>
</dbReference>
<dbReference type="Gene3D" id="2.40.50.140">
    <property type="entry name" value="Nucleic acid-binding proteins"/>
    <property type="match status" value="1"/>
</dbReference>